<sequence>MLLPNPILQHIFSYLNYPERWQVARVCRQWYWMIHDPYLYQHLCFQDLELKALLVSLQKIIRIAPRPKSIRFQHCYSSFIQDTLIPVSFSRCDAPPLYTHIRHLQPAERRQQYQAYGFDTVHQAFSDQFAKLMQLGPVRSLSVIGCDLDLGLTEFFSTLICNGHALERFRYEANGDAGIDSGQMLQTLILATPHMRHFLGLHAGLDDRVLATVVRRWPHLRSFTLAEDRPGAISPRALWALLSGCRELKTVELVDLACLINRELAVEREPLRSIERLRVTKYVTMPLSLAGFVDLLRLFPNLNRLEYETNFNTFDNQFEGVTLDLFEKERRCVEDYVTHQGLDYHGQWYQPMTHQQYLLAGLLRQLDMIPSSSSS</sequence>
<dbReference type="PROSITE" id="PS50181">
    <property type="entry name" value="FBOX"/>
    <property type="match status" value="1"/>
</dbReference>
<organism evidence="2 3">
    <name type="scientific">Rhizopus oryzae</name>
    <name type="common">Mucormycosis agent</name>
    <name type="synonym">Rhizopus arrhizus var. delemar</name>
    <dbReference type="NCBI Taxonomy" id="64495"/>
    <lineage>
        <taxon>Eukaryota</taxon>
        <taxon>Fungi</taxon>
        <taxon>Fungi incertae sedis</taxon>
        <taxon>Mucoromycota</taxon>
        <taxon>Mucoromycotina</taxon>
        <taxon>Mucoromycetes</taxon>
        <taxon>Mucorales</taxon>
        <taxon>Mucorineae</taxon>
        <taxon>Rhizopodaceae</taxon>
        <taxon>Rhizopus</taxon>
    </lineage>
</organism>
<dbReference type="SUPFAM" id="SSF81383">
    <property type="entry name" value="F-box domain"/>
    <property type="match status" value="1"/>
</dbReference>
<evidence type="ECO:0000313" key="3">
    <source>
        <dbReference type="Proteomes" id="UP000717996"/>
    </source>
</evidence>
<evidence type="ECO:0000259" key="1">
    <source>
        <dbReference type="PROSITE" id="PS50181"/>
    </source>
</evidence>
<dbReference type="Gene3D" id="1.20.1280.50">
    <property type="match status" value="1"/>
</dbReference>
<evidence type="ECO:0000313" key="2">
    <source>
        <dbReference type="EMBL" id="KAG1553365.1"/>
    </source>
</evidence>
<dbReference type="InterPro" id="IPR001810">
    <property type="entry name" value="F-box_dom"/>
</dbReference>
<dbReference type="OrthoDB" id="3219396at2759"/>
<protein>
    <recommendedName>
        <fullName evidence="1">F-box domain-containing protein</fullName>
    </recommendedName>
</protein>
<gene>
    <name evidence="2" type="ORF">G6F51_000653</name>
</gene>
<reference evidence="2" key="1">
    <citation type="journal article" date="2020" name="Microb. Genom.">
        <title>Genetic diversity of clinical and environmental Mucorales isolates obtained from an investigation of mucormycosis cases among solid organ transplant recipients.</title>
        <authorList>
            <person name="Nguyen M.H."/>
            <person name="Kaul D."/>
            <person name="Muto C."/>
            <person name="Cheng S.J."/>
            <person name="Richter R.A."/>
            <person name="Bruno V.M."/>
            <person name="Liu G."/>
            <person name="Beyhan S."/>
            <person name="Sundermann A.J."/>
            <person name="Mounaud S."/>
            <person name="Pasculle A.W."/>
            <person name="Nierman W.C."/>
            <person name="Driscoll E."/>
            <person name="Cumbie R."/>
            <person name="Clancy C.J."/>
            <person name="Dupont C.L."/>
        </authorList>
    </citation>
    <scope>NUCLEOTIDE SEQUENCE</scope>
    <source>
        <strain evidence="2">GL16</strain>
    </source>
</reference>
<dbReference type="SMART" id="SM00256">
    <property type="entry name" value="FBOX"/>
    <property type="match status" value="1"/>
</dbReference>
<name>A0A9P6YPD9_RHIOR</name>
<proteinExistence type="predicted"/>
<comment type="caution">
    <text evidence="2">The sequence shown here is derived from an EMBL/GenBank/DDBJ whole genome shotgun (WGS) entry which is preliminary data.</text>
</comment>
<dbReference type="InterPro" id="IPR032675">
    <property type="entry name" value="LRR_dom_sf"/>
</dbReference>
<feature type="domain" description="F-box" evidence="1">
    <location>
        <begin position="1"/>
        <end position="43"/>
    </location>
</feature>
<accession>A0A9P6YPD9</accession>
<dbReference type="InterPro" id="IPR036047">
    <property type="entry name" value="F-box-like_dom_sf"/>
</dbReference>
<dbReference type="Proteomes" id="UP000717996">
    <property type="component" value="Unassembled WGS sequence"/>
</dbReference>
<dbReference type="Pfam" id="PF12937">
    <property type="entry name" value="F-box-like"/>
    <property type="match status" value="1"/>
</dbReference>
<dbReference type="EMBL" id="JAANIT010000040">
    <property type="protein sequence ID" value="KAG1553365.1"/>
    <property type="molecule type" value="Genomic_DNA"/>
</dbReference>
<dbReference type="Gene3D" id="3.80.10.10">
    <property type="entry name" value="Ribonuclease Inhibitor"/>
    <property type="match status" value="1"/>
</dbReference>
<dbReference type="AlphaFoldDB" id="A0A9P6YPD9"/>